<evidence type="ECO:0000256" key="3">
    <source>
        <dbReference type="ARBA" id="ARBA00022552"/>
    </source>
</evidence>
<feature type="compositionally biased region" description="Gly residues" evidence="7">
    <location>
        <begin position="289"/>
        <end position="298"/>
    </location>
</feature>
<dbReference type="SUPFAM" id="SSF50249">
    <property type="entry name" value="Nucleic acid-binding proteins"/>
    <property type="match status" value="1"/>
</dbReference>
<dbReference type="CDD" id="cd22525">
    <property type="entry name" value="KH-I_Rrp4_eukar"/>
    <property type="match status" value="1"/>
</dbReference>
<proteinExistence type="inferred from homology"/>
<dbReference type="CDD" id="cd05789">
    <property type="entry name" value="S1_Rrp4"/>
    <property type="match status" value="1"/>
</dbReference>
<dbReference type="Proteomes" id="UP000663864">
    <property type="component" value="Unassembled WGS sequence"/>
</dbReference>
<dbReference type="Pfam" id="PF15985">
    <property type="entry name" value="KH_6"/>
    <property type="match status" value="1"/>
</dbReference>
<dbReference type="AlphaFoldDB" id="A0A813NGS6"/>
<dbReference type="SUPFAM" id="SSF110324">
    <property type="entry name" value="Ribosomal L27 protein-like"/>
    <property type="match status" value="1"/>
</dbReference>
<dbReference type="InterPro" id="IPR048565">
    <property type="entry name" value="S1_RRP4"/>
</dbReference>
<comment type="caution">
    <text evidence="9">The sequence shown here is derived from an EMBL/GenBank/DDBJ whole genome shotgun (WGS) entry which is preliminary data.</text>
</comment>
<dbReference type="Proteomes" id="UP000663823">
    <property type="component" value="Unassembled WGS sequence"/>
</dbReference>
<dbReference type="FunFam" id="2.40.50.140:FF:000038">
    <property type="entry name" value="Exosome complex component RRP4"/>
    <property type="match status" value="1"/>
</dbReference>
<dbReference type="Gene3D" id="2.40.50.140">
    <property type="entry name" value="Nucleic acid-binding proteins"/>
    <property type="match status" value="1"/>
</dbReference>
<name>A0A813NGS6_9BILA</name>
<dbReference type="InterPro" id="IPR012340">
    <property type="entry name" value="NA-bd_OB-fold"/>
</dbReference>
<dbReference type="GO" id="GO:0000176">
    <property type="term" value="C:nuclear exosome (RNase complex)"/>
    <property type="evidence" value="ECO:0007669"/>
    <property type="project" value="TreeGrafter"/>
</dbReference>
<evidence type="ECO:0000256" key="4">
    <source>
        <dbReference type="ARBA" id="ARBA00022835"/>
    </source>
</evidence>
<dbReference type="Pfam" id="PF14382">
    <property type="entry name" value="ECR1_N"/>
    <property type="match status" value="1"/>
</dbReference>
<dbReference type="InterPro" id="IPR025721">
    <property type="entry name" value="Exosome_cplx_N_dom"/>
</dbReference>
<keyword evidence="5" id="KW-0694">RNA-binding</keyword>
<dbReference type="GO" id="GO:0000467">
    <property type="term" value="P:exonucleolytic trimming to generate mature 3'-end of 5.8S rRNA from tricistronic rRNA transcript (SSU-rRNA, 5.8S rRNA, LSU-rRNA)"/>
    <property type="evidence" value="ECO:0007669"/>
    <property type="project" value="TreeGrafter"/>
</dbReference>
<evidence type="ECO:0000313" key="15">
    <source>
        <dbReference type="Proteomes" id="UP000663882"/>
    </source>
</evidence>
<dbReference type="Pfam" id="PF21266">
    <property type="entry name" value="S1_RRP4"/>
    <property type="match status" value="1"/>
</dbReference>
<evidence type="ECO:0000313" key="13">
    <source>
        <dbReference type="EMBL" id="CAF3556613.1"/>
    </source>
</evidence>
<evidence type="ECO:0000313" key="12">
    <source>
        <dbReference type="EMBL" id="CAF3542466.1"/>
    </source>
</evidence>
<dbReference type="SUPFAM" id="SSF54791">
    <property type="entry name" value="Eukaryotic type KH-domain (KH-domain type I)"/>
    <property type="match status" value="1"/>
</dbReference>
<dbReference type="InterPro" id="IPR003029">
    <property type="entry name" value="S1_domain"/>
</dbReference>
<dbReference type="EMBL" id="CAJNOU010000008">
    <property type="protein sequence ID" value="CAF0798914.1"/>
    <property type="molecule type" value="Genomic_DNA"/>
</dbReference>
<comment type="similarity">
    <text evidence="2">Belongs to the RRP4 family.</text>
</comment>
<dbReference type="GO" id="GO:0034475">
    <property type="term" value="P:U4 snRNA 3'-end processing"/>
    <property type="evidence" value="ECO:0007669"/>
    <property type="project" value="TreeGrafter"/>
</dbReference>
<dbReference type="PROSITE" id="PS50126">
    <property type="entry name" value="S1"/>
    <property type="match status" value="1"/>
</dbReference>
<dbReference type="Proteomes" id="UP000663882">
    <property type="component" value="Unassembled WGS sequence"/>
</dbReference>
<dbReference type="Proteomes" id="UP000663874">
    <property type="component" value="Unassembled WGS sequence"/>
</dbReference>
<keyword evidence="3" id="KW-0698">rRNA processing</keyword>
<dbReference type="Proteomes" id="UP000663836">
    <property type="component" value="Unassembled WGS sequence"/>
</dbReference>
<dbReference type="GO" id="GO:0071038">
    <property type="term" value="P:TRAMP-dependent tRNA surveillance pathway"/>
    <property type="evidence" value="ECO:0007669"/>
    <property type="project" value="TreeGrafter"/>
</dbReference>
<evidence type="ECO:0000256" key="7">
    <source>
        <dbReference type="SAM" id="MobiDB-lite"/>
    </source>
</evidence>
<dbReference type="Proteomes" id="UP000663889">
    <property type="component" value="Unassembled WGS sequence"/>
</dbReference>
<evidence type="ECO:0000313" key="10">
    <source>
        <dbReference type="EMBL" id="CAF0771828.1"/>
    </source>
</evidence>
<organism evidence="9 15">
    <name type="scientific">Rotaria sordida</name>
    <dbReference type="NCBI Taxonomy" id="392033"/>
    <lineage>
        <taxon>Eukaryota</taxon>
        <taxon>Metazoa</taxon>
        <taxon>Spiralia</taxon>
        <taxon>Gnathifera</taxon>
        <taxon>Rotifera</taxon>
        <taxon>Eurotatoria</taxon>
        <taxon>Bdelloidea</taxon>
        <taxon>Philodinida</taxon>
        <taxon>Philodinidae</taxon>
        <taxon>Rotaria</taxon>
    </lineage>
</organism>
<keyword evidence="4" id="KW-0271">Exosome</keyword>
<evidence type="ECO:0000256" key="6">
    <source>
        <dbReference type="ARBA" id="ARBA00023242"/>
    </source>
</evidence>
<evidence type="ECO:0000256" key="5">
    <source>
        <dbReference type="ARBA" id="ARBA00022884"/>
    </source>
</evidence>
<evidence type="ECO:0000313" key="9">
    <source>
        <dbReference type="EMBL" id="CAF0739431.1"/>
    </source>
</evidence>
<accession>A0A813NGS6</accession>
<dbReference type="PANTHER" id="PTHR21321:SF4">
    <property type="entry name" value="EXOSOME COMPLEX COMPONENT RRP4"/>
    <property type="match status" value="1"/>
</dbReference>
<sequence length="310" mass="34529">MTTSTIDSSVQKQLVVPGKILTDDTSNFMRGHGTYVDSTKSHLKASVAGVVNKVDRLLCVEPVENTRYLGEVGHVVIGRVLKVDQSRWIVDIQSRLDAYLPLASVNLPGGENRRRIEDDERNMRQYLKEGDLFSAEIQQMYQDGTLALQTRNLRYGKLGEGILVHVRSSLVKRTKNHFHSLPCGASVIRGCNGAIWICPPISTSSSDNNIVDTGGYVKNIESVSIDVRKTIVRLSNCIQILNQLGLPIYDTSIMDIYDISQEYEIDELIQPKIIQILSKNLQQQKEIINGGGGEGGGNKQDLYSHDMQEE</sequence>
<dbReference type="InterPro" id="IPR004088">
    <property type="entry name" value="KH_dom_type_1"/>
</dbReference>
<keyword evidence="6" id="KW-0539">Nucleus</keyword>
<dbReference type="GO" id="GO:0003723">
    <property type="term" value="F:RNA binding"/>
    <property type="evidence" value="ECO:0007669"/>
    <property type="project" value="UniProtKB-KW"/>
</dbReference>
<dbReference type="GO" id="GO:0000177">
    <property type="term" value="C:cytoplasmic exosome (RNase complex)"/>
    <property type="evidence" value="ECO:0007669"/>
    <property type="project" value="TreeGrafter"/>
</dbReference>
<dbReference type="EMBL" id="CAJNOO010000011">
    <property type="protein sequence ID" value="CAF0739431.1"/>
    <property type="molecule type" value="Genomic_DNA"/>
</dbReference>
<dbReference type="GO" id="GO:0071035">
    <property type="term" value="P:nuclear polyadenylation-dependent rRNA catabolic process"/>
    <property type="evidence" value="ECO:0007669"/>
    <property type="project" value="TreeGrafter"/>
</dbReference>
<dbReference type="InterPro" id="IPR036612">
    <property type="entry name" value="KH_dom_type_1_sf"/>
</dbReference>
<dbReference type="GO" id="GO:0071034">
    <property type="term" value="P:CUT catabolic process"/>
    <property type="evidence" value="ECO:0007669"/>
    <property type="project" value="TreeGrafter"/>
</dbReference>
<protein>
    <recommendedName>
        <fullName evidence="8">S1 motif domain-containing protein</fullName>
    </recommendedName>
</protein>
<feature type="region of interest" description="Disordered" evidence="7">
    <location>
        <begin position="288"/>
        <end position="310"/>
    </location>
</feature>
<dbReference type="Gene3D" id="2.40.50.100">
    <property type="match status" value="1"/>
</dbReference>
<dbReference type="EMBL" id="CAJOBD010000028">
    <property type="protein sequence ID" value="CAF3542466.1"/>
    <property type="molecule type" value="Genomic_DNA"/>
</dbReference>
<evidence type="ECO:0000256" key="2">
    <source>
        <dbReference type="ARBA" id="ARBA00009155"/>
    </source>
</evidence>
<dbReference type="EMBL" id="CAJNOT010000014">
    <property type="protein sequence ID" value="CAF0771828.1"/>
    <property type="molecule type" value="Genomic_DNA"/>
</dbReference>
<evidence type="ECO:0000313" key="14">
    <source>
        <dbReference type="EMBL" id="CAF3591428.1"/>
    </source>
</evidence>
<dbReference type="PANTHER" id="PTHR21321">
    <property type="entry name" value="PNAS-3 RELATED"/>
    <property type="match status" value="1"/>
</dbReference>
<comment type="subcellular location">
    <subcellularLocation>
        <location evidence="1">Nucleus</location>
    </subcellularLocation>
</comment>
<gene>
    <name evidence="14" type="ORF">FNK824_LOCUS2941</name>
    <name evidence="12" type="ORF">JBS370_LOCUS927</name>
    <name evidence="13" type="ORF">OTI717_LOCUS4584</name>
    <name evidence="9" type="ORF">RFH988_LOCUS642</name>
    <name evidence="11" type="ORF">SEV965_LOCUS525</name>
    <name evidence="10" type="ORF">ZHD862_LOCUS897</name>
</gene>
<evidence type="ECO:0000259" key="8">
    <source>
        <dbReference type="PROSITE" id="PS50126"/>
    </source>
</evidence>
<evidence type="ECO:0000256" key="1">
    <source>
        <dbReference type="ARBA" id="ARBA00004123"/>
    </source>
</evidence>
<dbReference type="InterPro" id="IPR026699">
    <property type="entry name" value="Exosome_RNA_bind1/RRP40/RRP4"/>
</dbReference>
<reference evidence="9" key="1">
    <citation type="submission" date="2021-02" db="EMBL/GenBank/DDBJ databases">
        <authorList>
            <person name="Nowell W R."/>
        </authorList>
    </citation>
    <scope>NUCLEOTIDE SEQUENCE</scope>
</reference>
<dbReference type="GO" id="GO:0071051">
    <property type="term" value="P:poly(A)-dependent snoRNA 3'-end processing"/>
    <property type="evidence" value="ECO:0007669"/>
    <property type="project" value="TreeGrafter"/>
</dbReference>
<dbReference type="EMBL" id="CAJOAX010000279">
    <property type="protein sequence ID" value="CAF3556613.1"/>
    <property type="molecule type" value="Genomic_DNA"/>
</dbReference>
<evidence type="ECO:0000313" key="11">
    <source>
        <dbReference type="EMBL" id="CAF0798914.1"/>
    </source>
</evidence>
<dbReference type="EMBL" id="CAJOBE010000186">
    <property type="protein sequence ID" value="CAF3591428.1"/>
    <property type="molecule type" value="Genomic_DNA"/>
</dbReference>
<dbReference type="OrthoDB" id="1650at2759"/>
<feature type="domain" description="S1 motif" evidence="8">
    <location>
        <begin position="73"/>
        <end position="151"/>
    </location>
</feature>